<comment type="caution">
    <text evidence="9">The sequence shown here is derived from an EMBL/GenBank/DDBJ whole genome shotgun (WGS) entry which is preliminary data.</text>
</comment>
<name>A0ABD3FK98_9STRA</name>
<gene>
    <name evidence="9" type="ORF">V7S43_008114</name>
</gene>
<dbReference type="PANTHER" id="PTHR24089">
    <property type="entry name" value="SOLUTE CARRIER FAMILY 25"/>
    <property type="match status" value="1"/>
</dbReference>
<accession>A0ABD3FK98</accession>
<keyword evidence="2 7" id="KW-0813">Transport</keyword>
<keyword evidence="5 6" id="KW-0472">Membrane</keyword>
<evidence type="ECO:0000256" key="5">
    <source>
        <dbReference type="ARBA" id="ARBA00023136"/>
    </source>
</evidence>
<dbReference type="PRINTS" id="PR00926">
    <property type="entry name" value="MITOCARRIER"/>
</dbReference>
<comment type="subcellular location">
    <subcellularLocation>
        <location evidence="1">Membrane</location>
        <topology evidence="1">Multi-pass membrane protein</topology>
    </subcellularLocation>
</comment>
<dbReference type="Pfam" id="PF00153">
    <property type="entry name" value="Mito_carr"/>
    <property type="match status" value="3"/>
</dbReference>
<sequence length="425" mass="46590">MTRRCRLSGLFLQAANGQQERRDHQDTTASGHSVPWRPPPRMSRGPTISEERDDSSTLPFPVDREREVRMTLRRHTTGVVTFGDTGDLCTETDDVDVELVQQDALKQIMRHGSVLFAGGVAGSVGKTVTAPLSRLTILFQVHSMVSTRHTDRFSPTVSSAFTKVLKNEGALAFWKGNGASVLHRFPYSAVNFFTFEMVKNGIIAQNHPSFTASSWTTMFVSGALAGATATVACYPIDLIRTRLATQLNTDIRYTGIRHAVQRISAEEGVLGLYRGMGATLMVTVPNLAINFTLYESLKDYARSFRRNQVLGGLTGVEREQAAEMYDDTHLCVTDTLLCGGTAGIASSLVTFPIDVVRRRLQISAIHAKSAGIRPTPSGIASELFHTQGVSGFYRGLTPELMKVVPMVGITFGTFERLKKVLTVED</sequence>
<dbReference type="GO" id="GO:0016020">
    <property type="term" value="C:membrane"/>
    <property type="evidence" value="ECO:0007669"/>
    <property type="project" value="UniProtKB-SubCell"/>
</dbReference>
<dbReference type="AlphaFoldDB" id="A0ABD3FK98"/>
<protein>
    <recommendedName>
        <fullName evidence="11">Mitochondrial Carrier (MC) Family</fullName>
    </recommendedName>
</protein>
<dbReference type="InterPro" id="IPR018108">
    <property type="entry name" value="MCP_transmembrane"/>
</dbReference>
<evidence type="ECO:0008006" key="11">
    <source>
        <dbReference type="Google" id="ProtNLM"/>
    </source>
</evidence>
<evidence type="ECO:0000313" key="9">
    <source>
        <dbReference type="EMBL" id="KAL3667178.1"/>
    </source>
</evidence>
<dbReference type="EMBL" id="JBIMZQ010000015">
    <property type="protein sequence ID" value="KAL3667178.1"/>
    <property type="molecule type" value="Genomic_DNA"/>
</dbReference>
<feature type="repeat" description="Solcar" evidence="6">
    <location>
        <begin position="334"/>
        <end position="420"/>
    </location>
</feature>
<evidence type="ECO:0000313" key="10">
    <source>
        <dbReference type="Proteomes" id="UP001632037"/>
    </source>
</evidence>
<evidence type="ECO:0000256" key="8">
    <source>
        <dbReference type="SAM" id="MobiDB-lite"/>
    </source>
</evidence>
<evidence type="ECO:0000256" key="1">
    <source>
        <dbReference type="ARBA" id="ARBA00004141"/>
    </source>
</evidence>
<evidence type="ECO:0000256" key="7">
    <source>
        <dbReference type="RuleBase" id="RU000488"/>
    </source>
</evidence>
<keyword evidence="3 6" id="KW-0812">Transmembrane</keyword>
<proteinExistence type="inferred from homology"/>
<feature type="repeat" description="Solcar" evidence="6">
    <location>
        <begin position="213"/>
        <end position="300"/>
    </location>
</feature>
<evidence type="ECO:0000256" key="2">
    <source>
        <dbReference type="ARBA" id="ARBA00022448"/>
    </source>
</evidence>
<comment type="similarity">
    <text evidence="7">Belongs to the mitochondrial carrier (TC 2.A.29) family.</text>
</comment>
<keyword evidence="4" id="KW-0677">Repeat</keyword>
<organism evidence="9 10">
    <name type="scientific">Phytophthora oleae</name>
    <dbReference type="NCBI Taxonomy" id="2107226"/>
    <lineage>
        <taxon>Eukaryota</taxon>
        <taxon>Sar</taxon>
        <taxon>Stramenopiles</taxon>
        <taxon>Oomycota</taxon>
        <taxon>Peronosporomycetes</taxon>
        <taxon>Peronosporales</taxon>
        <taxon>Peronosporaceae</taxon>
        <taxon>Phytophthora</taxon>
    </lineage>
</organism>
<keyword evidence="10" id="KW-1185">Reference proteome</keyword>
<dbReference type="Gene3D" id="1.50.40.10">
    <property type="entry name" value="Mitochondrial carrier domain"/>
    <property type="match status" value="1"/>
</dbReference>
<evidence type="ECO:0000256" key="6">
    <source>
        <dbReference type="PROSITE-ProRule" id="PRU00282"/>
    </source>
</evidence>
<dbReference type="SUPFAM" id="SSF103506">
    <property type="entry name" value="Mitochondrial carrier"/>
    <property type="match status" value="1"/>
</dbReference>
<feature type="region of interest" description="Disordered" evidence="8">
    <location>
        <begin position="14"/>
        <end position="59"/>
    </location>
</feature>
<dbReference type="Proteomes" id="UP001632037">
    <property type="component" value="Unassembled WGS sequence"/>
</dbReference>
<dbReference type="InterPro" id="IPR002067">
    <property type="entry name" value="MCP"/>
</dbReference>
<feature type="repeat" description="Solcar" evidence="6">
    <location>
        <begin position="109"/>
        <end position="201"/>
    </location>
</feature>
<dbReference type="InterPro" id="IPR023395">
    <property type="entry name" value="MCP_dom_sf"/>
</dbReference>
<reference evidence="9 10" key="1">
    <citation type="submission" date="2024-09" db="EMBL/GenBank/DDBJ databases">
        <title>Genome sequencing and assembly of Phytophthora oleae, isolate VK10A, causative agent of rot of olive drupes.</title>
        <authorList>
            <person name="Conti Taguali S."/>
            <person name="Riolo M."/>
            <person name="La Spada F."/>
            <person name="Cacciola S.O."/>
            <person name="Dionisio G."/>
        </authorList>
    </citation>
    <scope>NUCLEOTIDE SEQUENCE [LARGE SCALE GENOMIC DNA]</scope>
    <source>
        <strain evidence="9 10">VK10A</strain>
    </source>
</reference>
<dbReference type="PROSITE" id="PS50920">
    <property type="entry name" value="SOLCAR"/>
    <property type="match status" value="3"/>
</dbReference>
<evidence type="ECO:0000256" key="3">
    <source>
        <dbReference type="ARBA" id="ARBA00022692"/>
    </source>
</evidence>
<evidence type="ECO:0000256" key="4">
    <source>
        <dbReference type="ARBA" id="ARBA00022737"/>
    </source>
</evidence>